<dbReference type="EMBL" id="JAMZDE010000006">
    <property type="protein sequence ID" value="MCP1339395.1"/>
    <property type="molecule type" value="Genomic_DNA"/>
</dbReference>
<feature type="signal peptide" evidence="1">
    <location>
        <begin position="1"/>
        <end position="21"/>
    </location>
</feature>
<proteinExistence type="predicted"/>
<organism evidence="2 3">
    <name type="scientific">Idiomarina rhizosphaerae</name>
    <dbReference type="NCBI Taxonomy" id="2961572"/>
    <lineage>
        <taxon>Bacteria</taxon>
        <taxon>Pseudomonadati</taxon>
        <taxon>Pseudomonadota</taxon>
        <taxon>Gammaproteobacteria</taxon>
        <taxon>Alteromonadales</taxon>
        <taxon>Idiomarinaceae</taxon>
        <taxon>Idiomarina</taxon>
    </lineage>
</organism>
<dbReference type="RefSeq" id="WP_253619166.1">
    <property type="nucleotide sequence ID" value="NZ_JAMZDE010000006.1"/>
</dbReference>
<evidence type="ECO:0000256" key="1">
    <source>
        <dbReference type="SAM" id="SignalP"/>
    </source>
</evidence>
<reference evidence="2" key="1">
    <citation type="submission" date="2022-06" db="EMBL/GenBank/DDBJ databases">
        <title>Idiomarina rhizosphaerae M1R2S28.</title>
        <authorList>
            <person name="Sun J.-Q."/>
            <person name="Li L.-F."/>
        </authorList>
    </citation>
    <scope>NUCLEOTIDE SEQUENCE</scope>
    <source>
        <strain evidence="2">M1R2S28</strain>
    </source>
</reference>
<dbReference type="Proteomes" id="UP001139474">
    <property type="component" value="Unassembled WGS sequence"/>
</dbReference>
<comment type="caution">
    <text evidence="2">The sequence shown here is derived from an EMBL/GenBank/DDBJ whole genome shotgun (WGS) entry which is preliminary data.</text>
</comment>
<evidence type="ECO:0008006" key="4">
    <source>
        <dbReference type="Google" id="ProtNLM"/>
    </source>
</evidence>
<dbReference type="AlphaFoldDB" id="A0A9X2FWS3"/>
<keyword evidence="1" id="KW-0732">Signal</keyword>
<feature type="chain" id="PRO_5040750494" description="Transglutaminase-like domain-containing protein" evidence="1">
    <location>
        <begin position="22"/>
        <end position="319"/>
    </location>
</feature>
<gene>
    <name evidence="2" type="ORF">NJR55_07280</name>
</gene>
<sequence>MTHKLCAVVWLLFVIPSVAYSQNFFQLNETDNEQLVFSYQWRDFDDRQQSFSFQVDKKEFLQPLKRYRGFNRERSQRELAHQLNRYIKQQQWQGIQARLTPRQQSVELVTANARTAQKQQQFNDYKRRLRDYYHERWDNYLNANFYRQLTLPPGEQGIIPDHPAIANEVTPTLRPLIQAIGEQLGTNTQRNYINYVASFIQQIPYNDLNNKLDSRGDGFVPPNQLLYYNQGDCDSKVTLMTSVITQIIETPKMAIIYLPEHAVFGIAISRQPGDTAVKHQGNNYVLVDVTGPAAMPMGQVSEKTKFQIETQQYTVVPLN</sequence>
<evidence type="ECO:0000313" key="3">
    <source>
        <dbReference type="Proteomes" id="UP001139474"/>
    </source>
</evidence>
<name>A0A9X2FWS3_9GAMM</name>
<protein>
    <recommendedName>
        <fullName evidence="4">Transglutaminase-like domain-containing protein</fullName>
    </recommendedName>
</protein>
<keyword evidence="3" id="KW-1185">Reference proteome</keyword>
<accession>A0A9X2FWS3</accession>
<evidence type="ECO:0000313" key="2">
    <source>
        <dbReference type="EMBL" id="MCP1339395.1"/>
    </source>
</evidence>